<dbReference type="RefSeq" id="WP_003263225.1">
    <property type="nucleotide sequence ID" value="NZ_LN651281.1"/>
</dbReference>
<evidence type="ECO:0000313" key="7">
    <source>
        <dbReference type="Proteomes" id="UP000053470"/>
    </source>
</evidence>
<dbReference type="Gene3D" id="3.30.470.20">
    <property type="entry name" value="ATP-grasp fold, B domain"/>
    <property type="match status" value="1"/>
</dbReference>
<evidence type="ECO:0000256" key="4">
    <source>
        <dbReference type="PROSITE-ProRule" id="PRU00409"/>
    </source>
</evidence>
<keyword evidence="2" id="KW-0436">Ligase</keyword>
<organism evidence="6 7">
    <name type="scientific">Ralstonia solanacearum IPO1609</name>
    <dbReference type="NCBI Taxonomy" id="564066"/>
    <lineage>
        <taxon>Bacteria</taxon>
        <taxon>Pseudomonadati</taxon>
        <taxon>Pseudomonadota</taxon>
        <taxon>Betaproteobacteria</taxon>
        <taxon>Burkholderiales</taxon>
        <taxon>Burkholderiaceae</taxon>
        <taxon>Ralstonia</taxon>
        <taxon>Ralstonia solanacearum species complex</taxon>
    </lineage>
</organism>
<keyword evidence="4" id="KW-0067">ATP-binding</keyword>
<keyword evidence="4" id="KW-0547">Nucleotide-binding</keyword>
<dbReference type="GO" id="GO:0046872">
    <property type="term" value="F:metal ion binding"/>
    <property type="evidence" value="ECO:0007669"/>
    <property type="project" value="InterPro"/>
</dbReference>
<feature type="domain" description="ATP-grasp" evidence="5">
    <location>
        <begin position="146"/>
        <end position="379"/>
    </location>
</feature>
<evidence type="ECO:0000313" key="6">
    <source>
        <dbReference type="EMBL" id="CEJ17644.1"/>
    </source>
</evidence>
<dbReference type="PROSITE" id="PS50975">
    <property type="entry name" value="ATP_GRASP"/>
    <property type="match status" value="1"/>
</dbReference>
<dbReference type="Proteomes" id="UP000053470">
    <property type="component" value="Unassembled WGS sequence"/>
</dbReference>
<dbReference type="Gene3D" id="3.30.1490.20">
    <property type="entry name" value="ATP-grasp fold, A domain"/>
    <property type="match status" value="1"/>
</dbReference>
<gene>
    <name evidence="6" type="ORF">RSIPO_04340</name>
</gene>
<dbReference type="SUPFAM" id="SSF56059">
    <property type="entry name" value="Glutathione synthetase ATP-binding domain-like"/>
    <property type="match status" value="1"/>
</dbReference>
<evidence type="ECO:0000256" key="3">
    <source>
        <dbReference type="ARBA" id="ARBA00023211"/>
    </source>
</evidence>
<sequence>MNDRTAPTSTSTDSPAPARIAPAMLRGQRVAILYQALPPPVIDGIRKNAKPGGYADSGADIGHCLRDAGFDLLTPHAAPDPARALDWVFPDTEDGIAQAIGRGATMLWANTVLFRGHPIERRAGAAWVVGQAPALQQDADDKFATNARLRRHGLPVAASALIGREAGGSLPPLQALREGDLHRAGLAFPLVIKPVRGRGSEGVTLVHDLPSMQRAAAGLLDNGAFGDALIAETFLAGEELTVTVLPRQDDLPAAFSSDTASALPPVRRFNHVDGVAPYNGAVAVTRNSVALSVEAAMAPEARALIRACLLAYDAVGARAPIRIDCRADAHGAYQLFDLNMKPNMTGAGRPGREDQDSLSALAARAVGWDYRELLVRMMGAAWRGPGSGGG</sequence>
<dbReference type="EMBL" id="LN651281">
    <property type="protein sequence ID" value="CEJ17644.1"/>
    <property type="molecule type" value="Genomic_DNA"/>
</dbReference>
<keyword evidence="3" id="KW-0464">Manganese</keyword>
<dbReference type="PANTHER" id="PTHR23132">
    <property type="entry name" value="D-ALANINE--D-ALANINE LIGASE"/>
    <property type="match status" value="1"/>
</dbReference>
<dbReference type="AlphaFoldDB" id="A0A7U7PR28"/>
<dbReference type="Pfam" id="PF07478">
    <property type="entry name" value="Dala_Dala_lig_C"/>
    <property type="match status" value="1"/>
</dbReference>
<evidence type="ECO:0000256" key="2">
    <source>
        <dbReference type="ARBA" id="ARBA00022598"/>
    </source>
</evidence>
<dbReference type="PANTHER" id="PTHR23132:SF23">
    <property type="entry name" value="D-ALANINE--D-ALANINE LIGASE B"/>
    <property type="match status" value="1"/>
</dbReference>
<comment type="similarity">
    <text evidence="1">Belongs to the D-alanine--D-alanine ligase family.</text>
</comment>
<accession>A0A7U7PR28</accession>
<dbReference type="InterPro" id="IPR011095">
    <property type="entry name" value="Dala_Dala_lig_C"/>
</dbReference>
<evidence type="ECO:0000259" key="5">
    <source>
        <dbReference type="PROSITE" id="PS50975"/>
    </source>
</evidence>
<name>A0A7U7PR28_RALSL</name>
<reference evidence="6" key="2">
    <citation type="submission" date="2022-04" db="EMBL/GenBank/DDBJ databases">
        <title>Genomic draft of R. solanacearum strain IPO1609, a phylotype IIB1/biovar 2/race 3 strain isolated from potato in Europe.</title>
        <authorList>
            <person name="Boucher C."/>
            <person name="Carrere S."/>
            <person name="Dossat C."/>
            <person name="Elbaz M."/>
            <person name="Genin S."/>
            <person name="Gouzy J."/>
            <person name="Prior P."/>
            <person name="Segurens B."/>
            <person name="Wincker P."/>
        </authorList>
    </citation>
    <scope>NUCLEOTIDE SEQUENCE</scope>
    <source>
        <strain evidence="6">IPO1609</strain>
    </source>
</reference>
<dbReference type="GO" id="GO:0008716">
    <property type="term" value="F:D-alanine-D-alanine ligase activity"/>
    <property type="evidence" value="ECO:0007669"/>
    <property type="project" value="InterPro"/>
</dbReference>
<reference evidence="6" key="1">
    <citation type="submission" date="2014-11" db="EMBL/GenBank/DDBJ databases">
        <authorList>
            <person name="Genoscope - CEA"/>
        </authorList>
    </citation>
    <scope>NUCLEOTIDE SEQUENCE</scope>
    <source>
        <strain evidence="6">IPO1609</strain>
    </source>
</reference>
<dbReference type="GO" id="GO:0005524">
    <property type="term" value="F:ATP binding"/>
    <property type="evidence" value="ECO:0007669"/>
    <property type="project" value="UniProtKB-UniRule"/>
</dbReference>
<evidence type="ECO:0000256" key="1">
    <source>
        <dbReference type="ARBA" id="ARBA00010871"/>
    </source>
</evidence>
<keyword evidence="7" id="KW-1185">Reference proteome</keyword>
<dbReference type="InterPro" id="IPR013815">
    <property type="entry name" value="ATP_grasp_subdomain_1"/>
</dbReference>
<proteinExistence type="inferred from homology"/>
<dbReference type="InterPro" id="IPR011761">
    <property type="entry name" value="ATP-grasp"/>
</dbReference>
<protein>
    <recommendedName>
        <fullName evidence="5">ATP-grasp domain-containing protein</fullName>
    </recommendedName>
</protein>